<evidence type="ECO:0000313" key="10">
    <source>
        <dbReference type="EMBL" id="KAK7393824.1"/>
    </source>
</evidence>
<dbReference type="Proteomes" id="UP001386955">
    <property type="component" value="Unassembled WGS sequence"/>
</dbReference>
<protein>
    <recommendedName>
        <fullName evidence="12">Triacylglycerol lipase</fullName>
    </recommendedName>
</protein>
<reference evidence="10 11" key="1">
    <citation type="submission" date="2024-01" db="EMBL/GenBank/DDBJ databases">
        <title>The genomes of 5 underutilized Papilionoideae crops provide insights into root nodulation and disease resistanc.</title>
        <authorList>
            <person name="Jiang F."/>
        </authorList>
    </citation>
    <scope>NUCLEOTIDE SEQUENCE [LARGE SCALE GENOMIC DNA]</scope>
    <source>
        <strain evidence="10">DUOXIRENSHENG_FW03</strain>
        <tissue evidence="10">Leaves</tissue>
    </source>
</reference>
<keyword evidence="11" id="KW-1185">Reference proteome</keyword>
<dbReference type="AlphaFoldDB" id="A0AAN9SED0"/>
<evidence type="ECO:0000256" key="7">
    <source>
        <dbReference type="SAM" id="SignalP"/>
    </source>
</evidence>
<comment type="similarity">
    <text evidence="1">Belongs to the AB hydrolase superfamily. Lipase family.</text>
</comment>
<feature type="domain" description="Partial AB-hydrolase lipase" evidence="8">
    <location>
        <begin position="38"/>
        <end position="95"/>
    </location>
</feature>
<evidence type="ECO:0000313" key="11">
    <source>
        <dbReference type="Proteomes" id="UP001386955"/>
    </source>
</evidence>
<keyword evidence="2 7" id="KW-0732">Signal</keyword>
<dbReference type="GO" id="GO:0016787">
    <property type="term" value="F:hydrolase activity"/>
    <property type="evidence" value="ECO:0007669"/>
    <property type="project" value="UniProtKB-KW"/>
</dbReference>
<feature type="domain" description="Serine aminopeptidase S33" evidence="9">
    <location>
        <begin position="101"/>
        <end position="215"/>
    </location>
</feature>
<dbReference type="FunFam" id="3.40.50.1820:FF:000057">
    <property type="entry name" value="Lipase"/>
    <property type="match status" value="1"/>
</dbReference>
<dbReference type="InterPro" id="IPR022742">
    <property type="entry name" value="Hydrolase_4"/>
</dbReference>
<evidence type="ECO:0000259" key="9">
    <source>
        <dbReference type="Pfam" id="PF12146"/>
    </source>
</evidence>
<evidence type="ECO:0000256" key="1">
    <source>
        <dbReference type="ARBA" id="ARBA00010701"/>
    </source>
</evidence>
<evidence type="ECO:0000259" key="8">
    <source>
        <dbReference type="Pfam" id="PF04083"/>
    </source>
</evidence>
<evidence type="ECO:0008006" key="12">
    <source>
        <dbReference type="Google" id="ProtNLM"/>
    </source>
</evidence>
<sequence length="233" mass="25866">MANTTVNLFLIFLCITATQGRNFSIVNHNYDNVDGICQTMVETQGYTCEEHLVETKDGYVLSLQRLPSGRSGNKASKPPVLIQHGLFCDATIWLNSPDESLGFILADNGYDVWIGNTRGTKYSRGHRSLHPSDSAYWDWSWNELANYDLPAFVNFVYNQTGQRLHYTGHSLGTLIALAAFSQGQVLGMLRSAALLSPIAHMHQVTSPIAKVLANTFIVESLRLLGIHEFIPHG</sequence>
<accession>A0AAN9SED0</accession>
<feature type="signal peptide" evidence="7">
    <location>
        <begin position="1"/>
        <end position="20"/>
    </location>
</feature>
<organism evidence="10 11">
    <name type="scientific">Psophocarpus tetragonolobus</name>
    <name type="common">Winged bean</name>
    <name type="synonym">Dolichos tetragonolobus</name>
    <dbReference type="NCBI Taxonomy" id="3891"/>
    <lineage>
        <taxon>Eukaryota</taxon>
        <taxon>Viridiplantae</taxon>
        <taxon>Streptophyta</taxon>
        <taxon>Embryophyta</taxon>
        <taxon>Tracheophyta</taxon>
        <taxon>Spermatophyta</taxon>
        <taxon>Magnoliopsida</taxon>
        <taxon>eudicotyledons</taxon>
        <taxon>Gunneridae</taxon>
        <taxon>Pentapetalae</taxon>
        <taxon>rosids</taxon>
        <taxon>fabids</taxon>
        <taxon>Fabales</taxon>
        <taxon>Fabaceae</taxon>
        <taxon>Papilionoideae</taxon>
        <taxon>50 kb inversion clade</taxon>
        <taxon>NPAAA clade</taxon>
        <taxon>indigoferoid/millettioid clade</taxon>
        <taxon>Phaseoleae</taxon>
        <taxon>Psophocarpus</taxon>
    </lineage>
</organism>
<feature type="chain" id="PRO_5043043112" description="Triacylglycerol lipase" evidence="7">
    <location>
        <begin position="21"/>
        <end position="233"/>
    </location>
</feature>
<evidence type="ECO:0000256" key="3">
    <source>
        <dbReference type="ARBA" id="ARBA00022801"/>
    </source>
</evidence>
<keyword evidence="5" id="KW-0443">Lipid metabolism</keyword>
<evidence type="ECO:0000256" key="4">
    <source>
        <dbReference type="ARBA" id="ARBA00022963"/>
    </source>
</evidence>
<keyword evidence="3" id="KW-0378">Hydrolase</keyword>
<comment type="caution">
    <text evidence="10">The sequence shown here is derived from an EMBL/GenBank/DDBJ whole genome shotgun (WGS) entry which is preliminary data.</text>
</comment>
<keyword evidence="4" id="KW-0442">Lipid degradation</keyword>
<dbReference type="SUPFAM" id="SSF53474">
    <property type="entry name" value="alpha/beta-Hydrolases"/>
    <property type="match status" value="1"/>
</dbReference>
<proteinExistence type="inferred from homology"/>
<dbReference type="PANTHER" id="PTHR11005">
    <property type="entry name" value="LYSOSOMAL ACID LIPASE-RELATED"/>
    <property type="match status" value="1"/>
</dbReference>
<dbReference type="InterPro" id="IPR029058">
    <property type="entry name" value="AB_hydrolase_fold"/>
</dbReference>
<dbReference type="Gene3D" id="3.40.50.1820">
    <property type="entry name" value="alpha/beta hydrolase"/>
    <property type="match status" value="1"/>
</dbReference>
<name>A0AAN9SED0_PSOTE</name>
<evidence type="ECO:0000256" key="6">
    <source>
        <dbReference type="ARBA" id="ARBA00023180"/>
    </source>
</evidence>
<dbReference type="GO" id="GO:0016042">
    <property type="term" value="P:lipid catabolic process"/>
    <property type="evidence" value="ECO:0007669"/>
    <property type="project" value="UniProtKB-KW"/>
</dbReference>
<gene>
    <name evidence="10" type="ORF">VNO78_22388</name>
</gene>
<keyword evidence="6" id="KW-0325">Glycoprotein</keyword>
<dbReference type="EMBL" id="JAYMYS010000005">
    <property type="protein sequence ID" value="KAK7393824.1"/>
    <property type="molecule type" value="Genomic_DNA"/>
</dbReference>
<dbReference type="InterPro" id="IPR006693">
    <property type="entry name" value="AB_hydrolase_lipase"/>
</dbReference>
<evidence type="ECO:0000256" key="5">
    <source>
        <dbReference type="ARBA" id="ARBA00023098"/>
    </source>
</evidence>
<evidence type="ECO:0000256" key="2">
    <source>
        <dbReference type="ARBA" id="ARBA00022729"/>
    </source>
</evidence>
<dbReference type="Pfam" id="PF04083">
    <property type="entry name" value="Abhydro_lipase"/>
    <property type="match status" value="1"/>
</dbReference>
<dbReference type="Pfam" id="PF12146">
    <property type="entry name" value="Hydrolase_4"/>
    <property type="match status" value="1"/>
</dbReference>